<dbReference type="EMBL" id="JBCITK010000002">
    <property type="protein sequence ID" value="MEN0645551.1"/>
    <property type="molecule type" value="Genomic_DNA"/>
</dbReference>
<evidence type="ECO:0000313" key="2">
    <source>
        <dbReference type="EMBL" id="MEN0645551.1"/>
    </source>
</evidence>
<organism evidence="2 3">
    <name type="scientific">Alkalicoccobacillus gibsonii</name>
    <dbReference type="NCBI Taxonomy" id="79881"/>
    <lineage>
        <taxon>Bacteria</taxon>
        <taxon>Bacillati</taxon>
        <taxon>Bacillota</taxon>
        <taxon>Bacilli</taxon>
        <taxon>Bacillales</taxon>
        <taxon>Bacillaceae</taxon>
        <taxon>Alkalicoccobacillus</taxon>
    </lineage>
</organism>
<sequence>MFPDDFFTVIANGFIIMSIGATIPLFAFILTILTYQRPFMSLKSALWICFSMIILLGLAYQFASNPNGIYSSISFSLWVVILILISFIKAMIETIDRDKQDYK</sequence>
<dbReference type="RefSeq" id="WP_343132218.1">
    <property type="nucleotide sequence ID" value="NZ_JBCITK010000002.1"/>
</dbReference>
<keyword evidence="3" id="KW-1185">Reference proteome</keyword>
<comment type="caution">
    <text evidence="2">The sequence shown here is derived from an EMBL/GenBank/DDBJ whole genome shotgun (WGS) entry which is preliminary data.</text>
</comment>
<feature type="transmembrane region" description="Helical" evidence="1">
    <location>
        <begin position="6"/>
        <end position="33"/>
    </location>
</feature>
<gene>
    <name evidence="2" type="ORF">MKY91_20510</name>
</gene>
<feature type="transmembrane region" description="Helical" evidence="1">
    <location>
        <begin position="69"/>
        <end position="92"/>
    </location>
</feature>
<reference evidence="2 3" key="1">
    <citation type="submission" date="2024-03" db="EMBL/GenBank/DDBJ databases">
        <title>Bacilli Hybrid Assemblies.</title>
        <authorList>
            <person name="Kovac J."/>
        </authorList>
    </citation>
    <scope>NUCLEOTIDE SEQUENCE [LARGE SCALE GENOMIC DNA]</scope>
    <source>
        <strain evidence="2 3">FSL R7-0666</strain>
    </source>
</reference>
<name>A0ABU9VRP9_9BACI</name>
<proteinExistence type="predicted"/>
<feature type="transmembrane region" description="Helical" evidence="1">
    <location>
        <begin position="45"/>
        <end position="63"/>
    </location>
</feature>
<keyword evidence="1" id="KW-0812">Transmembrane</keyword>
<keyword evidence="1" id="KW-0472">Membrane</keyword>
<keyword evidence="1" id="KW-1133">Transmembrane helix</keyword>
<accession>A0ABU9VRP9</accession>
<protein>
    <submittedName>
        <fullName evidence="2">Uncharacterized protein</fullName>
    </submittedName>
</protein>
<dbReference type="Proteomes" id="UP001418796">
    <property type="component" value="Unassembled WGS sequence"/>
</dbReference>
<evidence type="ECO:0000313" key="3">
    <source>
        <dbReference type="Proteomes" id="UP001418796"/>
    </source>
</evidence>
<evidence type="ECO:0000256" key="1">
    <source>
        <dbReference type="SAM" id="Phobius"/>
    </source>
</evidence>